<accession>A0A6L2ZSD4</accession>
<dbReference type="EMBL" id="BLXO01000007">
    <property type="protein sequence ID" value="GFN47088.1"/>
    <property type="molecule type" value="Genomic_DNA"/>
</dbReference>
<name>A0A6L2ZSD4_9ENTR</name>
<dbReference type="GO" id="GO:0005576">
    <property type="term" value="C:extracellular region"/>
    <property type="evidence" value="ECO:0007669"/>
    <property type="project" value="TreeGrafter"/>
</dbReference>
<gene>
    <name evidence="2" type="ORF">RINTU1_29640</name>
</gene>
<keyword evidence="1" id="KW-0732">Signal</keyword>
<evidence type="ECO:0000313" key="2">
    <source>
        <dbReference type="EMBL" id="GFN47088.1"/>
    </source>
</evidence>
<feature type="signal peptide" evidence="1">
    <location>
        <begin position="1"/>
        <end position="22"/>
    </location>
</feature>
<dbReference type="AlphaFoldDB" id="A0A6L2ZSD4"/>
<dbReference type="InterPro" id="IPR052755">
    <property type="entry name" value="Lysozyme_Inhibitor_LprI"/>
</dbReference>
<dbReference type="PANTHER" id="PTHR37549:SF1">
    <property type="entry name" value="LIPOPROTEIN LPRI"/>
    <property type="match status" value="1"/>
</dbReference>
<reference evidence="2 3" key="1">
    <citation type="submission" date="2020-06" db="EMBL/GenBank/DDBJ databases">
        <title>The genome sequence of Candidatus Regiella insecticola strain Tut.</title>
        <authorList>
            <person name="Nikoh N."/>
            <person name="Tsuchida T."/>
            <person name="Koga R."/>
            <person name="Oshima K."/>
            <person name="Hattori M."/>
            <person name="Fukatsu T."/>
        </authorList>
    </citation>
    <scope>NUCLEOTIDE SEQUENCE [LARGE SCALE GENOMIC DNA]</scope>
    <source>
        <strain evidence="2 3">Tut</strain>
    </source>
</reference>
<dbReference type="RefSeq" id="WP_176488625.1">
    <property type="nucleotide sequence ID" value="NZ_BLXO01000007.1"/>
</dbReference>
<organism evidence="2 3">
    <name type="scientific">Candidatus Regiella insecticola</name>
    <dbReference type="NCBI Taxonomy" id="138073"/>
    <lineage>
        <taxon>Bacteria</taxon>
        <taxon>Pseudomonadati</taxon>
        <taxon>Pseudomonadota</taxon>
        <taxon>Gammaproteobacteria</taxon>
        <taxon>Enterobacterales</taxon>
        <taxon>Enterobacteriaceae</taxon>
        <taxon>aphid secondary symbionts</taxon>
        <taxon>Candidatus Regiella</taxon>
    </lineage>
</organism>
<feature type="chain" id="PRO_5026814111" evidence="1">
    <location>
        <begin position="23"/>
        <end position="330"/>
    </location>
</feature>
<evidence type="ECO:0000256" key="1">
    <source>
        <dbReference type="SAM" id="SignalP"/>
    </source>
</evidence>
<comment type="caution">
    <text evidence="2">The sequence shown here is derived from an EMBL/GenBank/DDBJ whole genome shotgun (WGS) entry which is preliminary data.</text>
</comment>
<proteinExistence type="predicted"/>
<protein>
    <submittedName>
        <fullName evidence="2">Putative exported protein</fullName>
    </submittedName>
</protein>
<dbReference type="PANTHER" id="PTHR37549">
    <property type="entry name" value="LIPOPROTEIN LPRI"/>
    <property type="match status" value="1"/>
</dbReference>
<sequence length="330" mass="37762">MNIVYFRLVLWLFFSCISCSVAAICCQHPKTPVEYSICNNNDLRWLDDILRDIYWKNRVNKDRKKVDQQWLDWLERRNGCTDDKCIEQAYYHGIALFSDIDPQFNWAGSWWNLTASNGSGGNILINDVKNWSAHLDSKIWSGVNRGDYQAEICKKIGLGIVNNIADTSNCKLLLIPLKTAAIKVHSNGSKECQISMPKDVFIDGCYIRADKDPRPEATLLSIGIFTEAYLEKAFKELVGDHYSRFIKTANVYVYRDDLDNIGAKVISLWVRGMANKQAAIIMYTPSGKIWAAHVEPDHLGQPIMGYWSNVSSDSDKMPKTLKMWQRDLMD</sequence>
<dbReference type="Proteomes" id="UP000504714">
    <property type="component" value="Unassembled WGS sequence"/>
</dbReference>
<evidence type="ECO:0000313" key="3">
    <source>
        <dbReference type="Proteomes" id="UP000504714"/>
    </source>
</evidence>